<keyword evidence="2" id="KW-1185">Reference proteome</keyword>
<dbReference type="EMBL" id="CP060139">
    <property type="protein sequence ID" value="QNR25252.1"/>
    <property type="molecule type" value="Genomic_DNA"/>
</dbReference>
<dbReference type="KEGG" id="chyd:H4K34_05280"/>
<accession>A0A7H0VHQ4</accession>
<organism evidence="1 2">
    <name type="scientific">Croceimicrobium hydrocarbonivorans</name>
    <dbReference type="NCBI Taxonomy" id="2761580"/>
    <lineage>
        <taxon>Bacteria</taxon>
        <taxon>Pseudomonadati</taxon>
        <taxon>Bacteroidota</taxon>
        <taxon>Flavobacteriia</taxon>
        <taxon>Flavobacteriales</taxon>
        <taxon>Owenweeksiaceae</taxon>
        <taxon>Croceimicrobium</taxon>
    </lineage>
</organism>
<sequence length="123" mass="13938">MKAFLAHSILGFSLLFSQLYNSVITAVYELNYQYYSTVLCENADRPELHCEGKCYFAKQLQLHEDSEPSSPPRLLPELLLFSQDSLSELNLGVSLPTDERPAYFLKSKIQSPSLTEIDHPPKA</sequence>
<gene>
    <name evidence="1" type="ORF">H4K34_05280</name>
</gene>
<evidence type="ECO:0000313" key="2">
    <source>
        <dbReference type="Proteomes" id="UP000516305"/>
    </source>
</evidence>
<dbReference type="Proteomes" id="UP000516305">
    <property type="component" value="Chromosome"/>
</dbReference>
<dbReference type="AlphaFoldDB" id="A0A7H0VHQ4"/>
<evidence type="ECO:0000313" key="1">
    <source>
        <dbReference type="EMBL" id="QNR25252.1"/>
    </source>
</evidence>
<reference evidence="1 2" key="1">
    <citation type="submission" date="2020-08" db="EMBL/GenBank/DDBJ databases">
        <title>Croceimicrobium hydrocarbonivorans gen. nov., sp. nov., a novel marine bacterium isolated from a bacterial consortium that degrades polyethylene terephthalate.</title>
        <authorList>
            <person name="Liu R."/>
        </authorList>
    </citation>
    <scope>NUCLEOTIDE SEQUENCE [LARGE SCALE GENOMIC DNA]</scope>
    <source>
        <strain evidence="1 2">A20-9</strain>
    </source>
</reference>
<dbReference type="RefSeq" id="WP_210759779.1">
    <property type="nucleotide sequence ID" value="NZ_CP060139.1"/>
</dbReference>
<name>A0A7H0VHQ4_9FLAO</name>
<proteinExistence type="predicted"/>
<protein>
    <submittedName>
        <fullName evidence="1">Uncharacterized protein</fullName>
    </submittedName>
</protein>